<protein>
    <submittedName>
        <fullName evidence="1">Uncharacterized protein</fullName>
    </submittedName>
</protein>
<sequence>SKLYDLLTRVVEIWLNQEIAFELHLKNSEQTNHKTLLLQF</sequence>
<dbReference type="EMBL" id="LAZR01004735">
    <property type="protein sequence ID" value="KKN06021.1"/>
    <property type="molecule type" value="Genomic_DNA"/>
</dbReference>
<proteinExistence type="predicted"/>
<accession>A0A0F9PYA3</accession>
<reference evidence="1" key="1">
    <citation type="journal article" date="2015" name="Nature">
        <title>Complex archaea that bridge the gap between prokaryotes and eukaryotes.</title>
        <authorList>
            <person name="Spang A."/>
            <person name="Saw J.H."/>
            <person name="Jorgensen S.L."/>
            <person name="Zaremba-Niedzwiedzka K."/>
            <person name="Martijn J."/>
            <person name="Lind A.E."/>
            <person name="van Eijk R."/>
            <person name="Schleper C."/>
            <person name="Guy L."/>
            <person name="Ettema T.J."/>
        </authorList>
    </citation>
    <scope>NUCLEOTIDE SEQUENCE</scope>
</reference>
<gene>
    <name evidence="1" type="ORF">LCGC14_1081340</name>
</gene>
<organism evidence="1">
    <name type="scientific">marine sediment metagenome</name>
    <dbReference type="NCBI Taxonomy" id="412755"/>
    <lineage>
        <taxon>unclassified sequences</taxon>
        <taxon>metagenomes</taxon>
        <taxon>ecological metagenomes</taxon>
    </lineage>
</organism>
<comment type="caution">
    <text evidence="1">The sequence shown here is derived from an EMBL/GenBank/DDBJ whole genome shotgun (WGS) entry which is preliminary data.</text>
</comment>
<name>A0A0F9PYA3_9ZZZZ</name>
<evidence type="ECO:0000313" key="1">
    <source>
        <dbReference type="EMBL" id="KKN06021.1"/>
    </source>
</evidence>
<feature type="non-terminal residue" evidence="1">
    <location>
        <position position="1"/>
    </location>
</feature>
<dbReference type="AlphaFoldDB" id="A0A0F9PYA3"/>